<dbReference type="FunFam" id="3.40.970.10:FF:000002">
    <property type="entry name" value="Ribonuclease H"/>
    <property type="match status" value="1"/>
</dbReference>
<dbReference type="GO" id="GO:0004523">
    <property type="term" value="F:RNA-DNA hybrid ribonuclease activity"/>
    <property type="evidence" value="ECO:0007669"/>
    <property type="project" value="UniProtKB-EC"/>
</dbReference>
<evidence type="ECO:0000313" key="14">
    <source>
        <dbReference type="Proteomes" id="UP001285441"/>
    </source>
</evidence>
<comment type="cofactor">
    <cofactor evidence="1">
        <name>Mg(2+)</name>
        <dbReference type="ChEBI" id="CHEBI:18420"/>
    </cofactor>
</comment>
<accession>A0AAE0U048</accession>
<evidence type="ECO:0000259" key="12">
    <source>
        <dbReference type="Pfam" id="PF01693"/>
    </source>
</evidence>
<dbReference type="EMBL" id="JAULSW010000004">
    <property type="protein sequence ID" value="KAK3385972.1"/>
    <property type="molecule type" value="Genomic_DNA"/>
</dbReference>
<dbReference type="Gene3D" id="3.40.970.10">
    <property type="entry name" value="Ribonuclease H1, N-terminal domain"/>
    <property type="match status" value="1"/>
</dbReference>
<sequence length="209" mass="21559">MPKKEGYYAVARGRRPGVYTSWAVTQPLIAGFSNAAYGKFSTREAADQFILDHGFTSMSIGTQQVDPEDSVSVAIPSSATLGAQAATARPAYLRSATPRTAGLSIAAPSGTLPTNANRLFQGKGESDGKGKGKGDESLVNSPGAAKPKPESTETTDLKQGDAGGKSTKGLGGGKNKSAAWKRGQGNNRPKSNAVSSTRVTLEVKSITAI</sequence>
<evidence type="ECO:0000256" key="4">
    <source>
        <dbReference type="ARBA" id="ARBA00012180"/>
    </source>
</evidence>
<evidence type="ECO:0000313" key="13">
    <source>
        <dbReference type="EMBL" id="KAK3385972.1"/>
    </source>
</evidence>
<keyword evidence="9" id="KW-0378">Hydrolase</keyword>
<keyword evidence="6" id="KW-0540">Nuclease</keyword>
<feature type="compositionally biased region" description="Basic and acidic residues" evidence="11">
    <location>
        <begin position="124"/>
        <end position="136"/>
    </location>
</feature>
<dbReference type="InterPro" id="IPR037056">
    <property type="entry name" value="RNase_H1_N_sf"/>
</dbReference>
<keyword evidence="7" id="KW-0479">Metal-binding</keyword>
<keyword evidence="10" id="KW-0460">Magnesium</keyword>
<evidence type="ECO:0000256" key="9">
    <source>
        <dbReference type="ARBA" id="ARBA00022801"/>
    </source>
</evidence>
<dbReference type="InterPro" id="IPR011320">
    <property type="entry name" value="RNase_H1_N"/>
</dbReference>
<comment type="caution">
    <text evidence="13">The sequence shown here is derived from an EMBL/GenBank/DDBJ whole genome shotgun (WGS) entry which is preliminary data.</text>
</comment>
<evidence type="ECO:0000256" key="2">
    <source>
        <dbReference type="ARBA" id="ARBA00004065"/>
    </source>
</evidence>
<dbReference type="Pfam" id="PF01693">
    <property type="entry name" value="Cauli_VI"/>
    <property type="match status" value="1"/>
</dbReference>
<reference evidence="13" key="1">
    <citation type="journal article" date="2023" name="Mol. Phylogenet. Evol.">
        <title>Genome-scale phylogeny and comparative genomics of the fungal order Sordariales.</title>
        <authorList>
            <person name="Hensen N."/>
            <person name="Bonometti L."/>
            <person name="Westerberg I."/>
            <person name="Brannstrom I.O."/>
            <person name="Guillou S."/>
            <person name="Cros-Aarteil S."/>
            <person name="Calhoun S."/>
            <person name="Haridas S."/>
            <person name="Kuo A."/>
            <person name="Mondo S."/>
            <person name="Pangilinan J."/>
            <person name="Riley R."/>
            <person name="LaButti K."/>
            <person name="Andreopoulos B."/>
            <person name="Lipzen A."/>
            <person name="Chen C."/>
            <person name="Yan M."/>
            <person name="Daum C."/>
            <person name="Ng V."/>
            <person name="Clum A."/>
            <person name="Steindorff A."/>
            <person name="Ohm R.A."/>
            <person name="Martin F."/>
            <person name="Silar P."/>
            <person name="Natvig D.O."/>
            <person name="Lalanne C."/>
            <person name="Gautier V."/>
            <person name="Ament-Velasquez S.L."/>
            <person name="Kruys A."/>
            <person name="Hutchinson M.I."/>
            <person name="Powell A.J."/>
            <person name="Barry K."/>
            <person name="Miller A.N."/>
            <person name="Grigoriev I.V."/>
            <person name="Debuchy R."/>
            <person name="Gladieux P."/>
            <person name="Hiltunen Thoren M."/>
            <person name="Johannesson H."/>
        </authorList>
    </citation>
    <scope>NUCLEOTIDE SEQUENCE</scope>
    <source>
        <strain evidence="13">CBS 232.78</strain>
    </source>
</reference>
<feature type="domain" description="Ribonuclease H1 N-terminal" evidence="12">
    <location>
        <begin position="7"/>
        <end position="49"/>
    </location>
</feature>
<evidence type="ECO:0000256" key="10">
    <source>
        <dbReference type="ARBA" id="ARBA00022842"/>
    </source>
</evidence>
<dbReference type="Proteomes" id="UP001285441">
    <property type="component" value="Unassembled WGS sequence"/>
</dbReference>
<evidence type="ECO:0000256" key="5">
    <source>
        <dbReference type="ARBA" id="ARBA00017721"/>
    </source>
</evidence>
<gene>
    <name evidence="13" type="ORF">B0H63DRAFT_449970</name>
</gene>
<feature type="compositionally biased region" description="Polar residues" evidence="11">
    <location>
        <begin position="184"/>
        <end position="198"/>
    </location>
</feature>
<dbReference type="InterPro" id="IPR009027">
    <property type="entry name" value="Ribosomal_bL9/RNase_H1_N"/>
</dbReference>
<dbReference type="AlphaFoldDB" id="A0AAE0U048"/>
<name>A0AAE0U048_9PEZI</name>
<dbReference type="EC" id="3.1.26.4" evidence="4"/>
<feature type="compositionally biased region" description="Basic and acidic residues" evidence="11">
    <location>
        <begin position="147"/>
        <end position="159"/>
    </location>
</feature>
<comment type="function">
    <text evidence="2">Endonuclease that specifically degrades the RNA of RNA-DNA hybrids.</text>
</comment>
<organism evidence="13 14">
    <name type="scientific">Podospora didyma</name>
    <dbReference type="NCBI Taxonomy" id="330526"/>
    <lineage>
        <taxon>Eukaryota</taxon>
        <taxon>Fungi</taxon>
        <taxon>Dikarya</taxon>
        <taxon>Ascomycota</taxon>
        <taxon>Pezizomycotina</taxon>
        <taxon>Sordariomycetes</taxon>
        <taxon>Sordariomycetidae</taxon>
        <taxon>Sordariales</taxon>
        <taxon>Podosporaceae</taxon>
        <taxon>Podospora</taxon>
    </lineage>
</organism>
<evidence type="ECO:0000256" key="11">
    <source>
        <dbReference type="SAM" id="MobiDB-lite"/>
    </source>
</evidence>
<evidence type="ECO:0000256" key="6">
    <source>
        <dbReference type="ARBA" id="ARBA00022722"/>
    </source>
</evidence>
<dbReference type="SUPFAM" id="SSF55658">
    <property type="entry name" value="L9 N-domain-like"/>
    <property type="match status" value="1"/>
</dbReference>
<proteinExistence type="inferred from homology"/>
<evidence type="ECO:0000256" key="1">
    <source>
        <dbReference type="ARBA" id="ARBA00001946"/>
    </source>
</evidence>
<evidence type="ECO:0000256" key="8">
    <source>
        <dbReference type="ARBA" id="ARBA00022759"/>
    </source>
</evidence>
<feature type="region of interest" description="Disordered" evidence="11">
    <location>
        <begin position="104"/>
        <end position="198"/>
    </location>
</feature>
<reference evidence="13" key="2">
    <citation type="submission" date="2023-06" db="EMBL/GenBank/DDBJ databases">
        <authorList>
            <consortium name="Lawrence Berkeley National Laboratory"/>
            <person name="Haridas S."/>
            <person name="Hensen N."/>
            <person name="Bonometti L."/>
            <person name="Westerberg I."/>
            <person name="Brannstrom I.O."/>
            <person name="Guillou S."/>
            <person name="Cros-Aarteil S."/>
            <person name="Calhoun S."/>
            <person name="Kuo A."/>
            <person name="Mondo S."/>
            <person name="Pangilinan J."/>
            <person name="Riley R."/>
            <person name="LaButti K."/>
            <person name="Andreopoulos B."/>
            <person name="Lipzen A."/>
            <person name="Chen C."/>
            <person name="Yanf M."/>
            <person name="Daum C."/>
            <person name="Ng V."/>
            <person name="Clum A."/>
            <person name="Steindorff A."/>
            <person name="Ohm R."/>
            <person name="Martin F."/>
            <person name="Silar P."/>
            <person name="Natvig D."/>
            <person name="Lalanne C."/>
            <person name="Gautier V."/>
            <person name="Ament-velasquez S.L."/>
            <person name="Kruys A."/>
            <person name="Hutchinson M.I."/>
            <person name="Powell A.J."/>
            <person name="Barry K."/>
            <person name="Miller A.N."/>
            <person name="Grigoriev I.V."/>
            <person name="Debuchy R."/>
            <person name="Gladieux P."/>
            <person name="Thoren M.H."/>
            <person name="Johannesson H."/>
        </authorList>
    </citation>
    <scope>NUCLEOTIDE SEQUENCE</scope>
    <source>
        <strain evidence="13">CBS 232.78</strain>
    </source>
</reference>
<protein>
    <recommendedName>
        <fullName evidence="5">Ribonuclease H</fullName>
        <ecNumber evidence="4">3.1.26.4</ecNumber>
    </recommendedName>
</protein>
<keyword evidence="14" id="KW-1185">Reference proteome</keyword>
<dbReference type="GO" id="GO:0046872">
    <property type="term" value="F:metal ion binding"/>
    <property type="evidence" value="ECO:0007669"/>
    <property type="project" value="UniProtKB-KW"/>
</dbReference>
<keyword evidence="8" id="KW-0255">Endonuclease</keyword>
<comment type="similarity">
    <text evidence="3">Belongs to the RNase H family.</text>
</comment>
<evidence type="ECO:0000256" key="3">
    <source>
        <dbReference type="ARBA" id="ARBA00005300"/>
    </source>
</evidence>
<evidence type="ECO:0000256" key="7">
    <source>
        <dbReference type="ARBA" id="ARBA00022723"/>
    </source>
</evidence>